<dbReference type="PANTHER" id="PTHR46300:SF8">
    <property type="entry name" value="CYTOCHROME P450 2E1"/>
    <property type="match status" value="1"/>
</dbReference>
<sequence>MTTGLLIFFLLALLAGFGVYRHITGPRLPPGTRTLPGPRGLPFIGRVHDIPSQQSWLKFFEWSKIYGPIYQMEIFGTVHVWISSEKIAHDLLSKRAPIYSDRPTIPNLPNNRTSGDYLALMGRNDLWKRQRRLCQHLMNASASDSLHDYPTKERGRFLYLMMREPDNYLEWVEQFTSRTISRLSWGSPHPAPVLRKTTFGLLETISPSGALPNVINWLALVPEILSPWKKKEKARYRLEEKLLTGNVEFVKRMLDDCQAEPSFTRTFLQAKGSENMTIDEIADATHVVGIMAIAGALTIGSPIQSYILAMCHYPQWQARLQKEIESSLGGRCPEWQDREKLPLLRAVVKEVLRWRPPVPTGIPHALEKDDIYDGYHIPAGATIHALEWGMTRDESTYPDPETFNPDRWLLSQYPTYREPLTTYPNLQGYSQFGFGRRTCQGLPVVEQDLFLTMGGMAWALDIRKKRDAHGREIPVHWNNYTPLLIAKPVKFQFDVVVRDPDKMRAVTEMFADVDGDTTLCDDSRSDWGDPDDKGDDDFFVNVRDTPPPPPIHTTQVEKTEQQRGDHQPADESGLRSVHAGKRKSRSVSGSWPDSLLVAQGPIVVR</sequence>
<feature type="chain" id="PRO_5009645024" evidence="7">
    <location>
        <begin position="17"/>
        <end position="605"/>
    </location>
</feature>
<dbReference type="Pfam" id="PF00067">
    <property type="entry name" value="p450"/>
    <property type="match status" value="1"/>
</dbReference>
<dbReference type="AlphaFoldDB" id="A0A1J7JS99"/>
<comment type="cofactor">
    <cofactor evidence="5">
        <name>heme</name>
        <dbReference type="ChEBI" id="CHEBI:30413"/>
    </cofactor>
</comment>
<comment type="similarity">
    <text evidence="1">Belongs to the cytochrome P450 family.</text>
</comment>
<evidence type="ECO:0000256" key="1">
    <source>
        <dbReference type="ARBA" id="ARBA00010617"/>
    </source>
</evidence>
<feature type="signal peptide" evidence="7">
    <location>
        <begin position="1"/>
        <end position="16"/>
    </location>
</feature>
<keyword evidence="2 5" id="KW-0479">Metal-binding</keyword>
<evidence type="ECO:0000256" key="6">
    <source>
        <dbReference type="SAM" id="MobiDB-lite"/>
    </source>
</evidence>
<dbReference type="InterPro" id="IPR036396">
    <property type="entry name" value="Cyt_P450_sf"/>
</dbReference>
<name>A0A1J7JS99_9PEZI</name>
<evidence type="ECO:0000313" key="8">
    <source>
        <dbReference type="EMBL" id="OIW32864.1"/>
    </source>
</evidence>
<evidence type="ECO:0000256" key="7">
    <source>
        <dbReference type="SAM" id="SignalP"/>
    </source>
</evidence>
<dbReference type="CDD" id="cd11065">
    <property type="entry name" value="CYP64-like"/>
    <property type="match status" value="1"/>
</dbReference>
<keyword evidence="4 5" id="KW-0408">Iron</keyword>
<feature type="region of interest" description="Disordered" evidence="6">
    <location>
        <begin position="519"/>
        <end position="605"/>
    </location>
</feature>
<protein>
    <submittedName>
        <fullName evidence="8">Cytochrome P450</fullName>
    </submittedName>
</protein>
<dbReference type="PANTHER" id="PTHR46300">
    <property type="entry name" value="P450, PUTATIVE (EUROFUNG)-RELATED-RELATED"/>
    <property type="match status" value="1"/>
</dbReference>
<evidence type="ECO:0000256" key="4">
    <source>
        <dbReference type="ARBA" id="ARBA00023004"/>
    </source>
</evidence>
<dbReference type="InterPro" id="IPR002401">
    <property type="entry name" value="Cyt_P450_E_grp-I"/>
</dbReference>
<feature type="binding site" description="axial binding residue" evidence="5">
    <location>
        <position position="439"/>
    </location>
    <ligand>
        <name>heme</name>
        <dbReference type="ChEBI" id="CHEBI:30413"/>
    </ligand>
    <ligandPart>
        <name>Fe</name>
        <dbReference type="ChEBI" id="CHEBI:18248"/>
    </ligandPart>
</feature>
<feature type="compositionally biased region" description="Basic and acidic residues" evidence="6">
    <location>
        <begin position="555"/>
        <end position="573"/>
    </location>
</feature>
<dbReference type="Proteomes" id="UP000182658">
    <property type="component" value="Unassembled WGS sequence"/>
</dbReference>
<evidence type="ECO:0000256" key="2">
    <source>
        <dbReference type="ARBA" id="ARBA00022723"/>
    </source>
</evidence>
<dbReference type="SUPFAM" id="SSF48264">
    <property type="entry name" value="Cytochrome P450"/>
    <property type="match status" value="1"/>
</dbReference>
<reference evidence="8 9" key="1">
    <citation type="submission" date="2016-10" db="EMBL/GenBank/DDBJ databases">
        <title>Draft genome sequence of Coniochaeta ligniaria NRRL30616, a lignocellulolytic fungus for bioabatement of inhibitors in plant biomass hydrolysates.</title>
        <authorList>
            <consortium name="DOE Joint Genome Institute"/>
            <person name="Jimenez D.J."/>
            <person name="Hector R.E."/>
            <person name="Riley R."/>
            <person name="Sun H."/>
            <person name="Grigoriev I.V."/>
            <person name="Van Elsas J.D."/>
            <person name="Nichols N.N."/>
        </authorList>
    </citation>
    <scope>NUCLEOTIDE SEQUENCE [LARGE SCALE GENOMIC DNA]</scope>
    <source>
        <strain evidence="8 9">NRRL 30616</strain>
    </source>
</reference>
<keyword evidence="9" id="KW-1185">Reference proteome</keyword>
<dbReference type="GO" id="GO:0005506">
    <property type="term" value="F:iron ion binding"/>
    <property type="evidence" value="ECO:0007669"/>
    <property type="project" value="InterPro"/>
</dbReference>
<dbReference type="InterPro" id="IPR050364">
    <property type="entry name" value="Cytochrome_P450_fung"/>
</dbReference>
<dbReference type="GO" id="GO:0004497">
    <property type="term" value="F:monooxygenase activity"/>
    <property type="evidence" value="ECO:0007669"/>
    <property type="project" value="InterPro"/>
</dbReference>
<dbReference type="InParanoid" id="A0A1J7JS99"/>
<dbReference type="InterPro" id="IPR001128">
    <property type="entry name" value="Cyt_P450"/>
</dbReference>
<keyword evidence="7" id="KW-0732">Signal</keyword>
<dbReference type="OrthoDB" id="1103324at2759"/>
<feature type="compositionally biased region" description="Basic and acidic residues" evidence="6">
    <location>
        <begin position="521"/>
        <end position="531"/>
    </location>
</feature>
<evidence type="ECO:0000256" key="5">
    <source>
        <dbReference type="PIRSR" id="PIRSR602401-1"/>
    </source>
</evidence>
<dbReference type="PRINTS" id="PR00463">
    <property type="entry name" value="EP450I"/>
</dbReference>
<evidence type="ECO:0000313" key="9">
    <source>
        <dbReference type="Proteomes" id="UP000182658"/>
    </source>
</evidence>
<dbReference type="GO" id="GO:0016705">
    <property type="term" value="F:oxidoreductase activity, acting on paired donors, with incorporation or reduction of molecular oxygen"/>
    <property type="evidence" value="ECO:0007669"/>
    <property type="project" value="InterPro"/>
</dbReference>
<accession>A0A1J7JS99</accession>
<dbReference type="STRING" id="1408157.A0A1J7JS99"/>
<dbReference type="GO" id="GO:0020037">
    <property type="term" value="F:heme binding"/>
    <property type="evidence" value="ECO:0007669"/>
    <property type="project" value="InterPro"/>
</dbReference>
<organism evidence="8 9">
    <name type="scientific">Coniochaeta ligniaria NRRL 30616</name>
    <dbReference type="NCBI Taxonomy" id="1408157"/>
    <lineage>
        <taxon>Eukaryota</taxon>
        <taxon>Fungi</taxon>
        <taxon>Dikarya</taxon>
        <taxon>Ascomycota</taxon>
        <taxon>Pezizomycotina</taxon>
        <taxon>Sordariomycetes</taxon>
        <taxon>Sordariomycetidae</taxon>
        <taxon>Coniochaetales</taxon>
        <taxon>Coniochaetaceae</taxon>
        <taxon>Coniochaeta</taxon>
    </lineage>
</organism>
<dbReference type="Gene3D" id="1.10.630.10">
    <property type="entry name" value="Cytochrome P450"/>
    <property type="match status" value="1"/>
</dbReference>
<evidence type="ECO:0000256" key="3">
    <source>
        <dbReference type="ARBA" id="ARBA00023002"/>
    </source>
</evidence>
<keyword evidence="3" id="KW-0560">Oxidoreductase</keyword>
<gene>
    <name evidence="8" type="ORF">CONLIGDRAFT_154562</name>
</gene>
<dbReference type="EMBL" id="KV875094">
    <property type="protein sequence ID" value="OIW32864.1"/>
    <property type="molecule type" value="Genomic_DNA"/>
</dbReference>
<keyword evidence="5" id="KW-0349">Heme</keyword>
<proteinExistence type="inferred from homology"/>